<protein>
    <submittedName>
        <fullName evidence="2">Uncharacterized protein</fullName>
    </submittedName>
</protein>
<keyword evidence="1" id="KW-1133">Transmembrane helix</keyword>
<dbReference type="PATRIC" id="fig|1184267.3.peg.864"/>
<dbReference type="Proteomes" id="UP000012040">
    <property type="component" value="Chromosome"/>
</dbReference>
<keyword evidence="3" id="KW-1185">Reference proteome</keyword>
<feature type="transmembrane region" description="Helical" evidence="1">
    <location>
        <begin position="109"/>
        <end position="127"/>
    </location>
</feature>
<evidence type="ECO:0000313" key="3">
    <source>
        <dbReference type="Proteomes" id="UP000012040"/>
    </source>
</evidence>
<dbReference type="AlphaFoldDB" id="M4VAN3"/>
<name>M4VAN3_9BACT</name>
<organism evidence="2 3">
    <name type="scientific">Pseudobdellovibrio exovorus JSS</name>
    <dbReference type="NCBI Taxonomy" id="1184267"/>
    <lineage>
        <taxon>Bacteria</taxon>
        <taxon>Pseudomonadati</taxon>
        <taxon>Bdellovibrionota</taxon>
        <taxon>Bdellovibrionia</taxon>
        <taxon>Bdellovibrionales</taxon>
        <taxon>Pseudobdellovibrionaceae</taxon>
        <taxon>Pseudobdellovibrio</taxon>
    </lineage>
</organism>
<feature type="transmembrane region" description="Helical" evidence="1">
    <location>
        <begin position="139"/>
        <end position="160"/>
    </location>
</feature>
<dbReference type="KEGG" id="bex:A11Q_853"/>
<gene>
    <name evidence="2" type="ORF">A11Q_853</name>
</gene>
<dbReference type="EMBL" id="CP003537">
    <property type="protein sequence ID" value="AGH95071.1"/>
    <property type="molecule type" value="Genomic_DNA"/>
</dbReference>
<reference evidence="2 3" key="1">
    <citation type="journal article" date="2013" name="ISME J.">
        <title>By their genes ye shall know them: genomic signatures of predatory bacteria.</title>
        <authorList>
            <person name="Pasternak Z."/>
            <person name="Pietrokovski S."/>
            <person name="Rotem O."/>
            <person name="Gophna U."/>
            <person name="Lurie-Weinberger M.N."/>
            <person name="Jurkevitch E."/>
        </authorList>
    </citation>
    <scope>NUCLEOTIDE SEQUENCE [LARGE SCALE GENOMIC DNA]</scope>
    <source>
        <strain evidence="2 3">JSS</strain>
    </source>
</reference>
<dbReference type="STRING" id="1184267.A11Q_853"/>
<feature type="transmembrane region" description="Helical" evidence="1">
    <location>
        <begin position="172"/>
        <end position="191"/>
    </location>
</feature>
<proteinExistence type="predicted"/>
<evidence type="ECO:0000313" key="2">
    <source>
        <dbReference type="EMBL" id="AGH95071.1"/>
    </source>
</evidence>
<accession>M4VAN3</accession>
<evidence type="ECO:0000256" key="1">
    <source>
        <dbReference type="SAM" id="Phobius"/>
    </source>
</evidence>
<dbReference type="HOGENOM" id="CLU_1341091_0_0_7"/>
<keyword evidence="1" id="KW-0812">Transmembrane</keyword>
<sequence>MPTKHLELSKSIEGSHFQIRINSLVGRLSLLADHPRYKLKDAMNFKEKNYSTKGQLSLVPMSTKNLFVLEDRDDKGDKAQNFIYVSDELSQMMNIVPAGAWYKEHIMDFFMRSISVPFFIIYVLYYYTVMRYYNTTDTLYVLSYITGVITVMFAVIYYYAWSSKTKSSFLRFCFKTELFFFIVVGTLNNAYQLRHLISSATDIF</sequence>
<dbReference type="RefSeq" id="WP_015469561.1">
    <property type="nucleotide sequence ID" value="NC_020813.1"/>
</dbReference>
<keyword evidence="1" id="KW-0472">Membrane</keyword>